<comment type="pathway">
    <text evidence="2 8">Cofactor biosynthesis; ubiquinone biosynthesis.</text>
</comment>
<dbReference type="PANTHER" id="PTHR21427:SF19">
    <property type="entry name" value="UBIQUINONE BIOSYNTHESIS PROTEIN COQ9, MITOCHONDRIAL"/>
    <property type="match status" value="1"/>
</dbReference>
<reference evidence="10 11" key="1">
    <citation type="journal article" date="2007" name="Proc. Natl. Acad. Sci. U.S.A.">
        <title>The tiny eukaryote Ostreococcus provides genomic insights into the paradox of plankton speciation.</title>
        <authorList>
            <person name="Palenik B."/>
            <person name="Grimwood J."/>
            <person name="Aerts A."/>
            <person name="Rouze P."/>
            <person name="Salamov A."/>
            <person name="Putnam N."/>
            <person name="Dupont C."/>
            <person name="Jorgensen R."/>
            <person name="Derelle E."/>
            <person name="Rombauts S."/>
            <person name="Zhou K."/>
            <person name="Otillar R."/>
            <person name="Merchant S.S."/>
            <person name="Podell S."/>
            <person name="Gaasterland T."/>
            <person name="Napoli C."/>
            <person name="Gendler K."/>
            <person name="Manuell A."/>
            <person name="Tai V."/>
            <person name="Vallon O."/>
            <person name="Piganeau G."/>
            <person name="Jancek S."/>
            <person name="Heijde M."/>
            <person name="Jabbari K."/>
            <person name="Bowler C."/>
            <person name="Lohr M."/>
            <person name="Robbens S."/>
            <person name="Werner G."/>
            <person name="Dubchak I."/>
            <person name="Pazour G.J."/>
            <person name="Ren Q."/>
            <person name="Paulsen I."/>
            <person name="Delwiche C."/>
            <person name="Schmutz J."/>
            <person name="Rokhsar D."/>
            <person name="Van de Peer Y."/>
            <person name="Moreau H."/>
            <person name="Grigoriev I.V."/>
        </authorList>
    </citation>
    <scope>NUCLEOTIDE SEQUENCE [LARGE SCALE GENOMIC DNA]</scope>
    <source>
        <strain evidence="10 11">CCE9901</strain>
    </source>
</reference>
<comment type="function">
    <text evidence="8">Membrane-associated protein that warps the membrane surface to access and bind aromatic isoprenes with high specificity, including ubiquinone (CoQ) isoprene intermediates and presents them directly to Coq7, therefore facilitating the Coq7-mediated hydroxylase step. Participates in the biosynthesis of coenzyme Q, also named ubiquinone, an essential lipid-soluble electron transporter for aerobic cellular respiration.</text>
</comment>
<keyword evidence="4 8" id="KW-0831">Ubiquinone biosynthesis</keyword>
<dbReference type="Proteomes" id="UP000001568">
    <property type="component" value="Chromosome 11"/>
</dbReference>
<keyword evidence="6 8" id="KW-0446">Lipid-binding</keyword>
<dbReference type="EMBL" id="CP000591">
    <property type="protein sequence ID" value="ABO98574.1"/>
    <property type="molecule type" value="Genomic_DNA"/>
</dbReference>
<evidence type="ECO:0000259" key="9">
    <source>
        <dbReference type="Pfam" id="PF08511"/>
    </source>
</evidence>
<evidence type="ECO:0000256" key="2">
    <source>
        <dbReference type="ARBA" id="ARBA00004749"/>
    </source>
</evidence>
<evidence type="ECO:0000256" key="3">
    <source>
        <dbReference type="ARBA" id="ARBA00010766"/>
    </source>
</evidence>
<dbReference type="PANTHER" id="PTHR21427">
    <property type="entry name" value="UBIQUINONE BIOSYNTHESIS PROTEIN COQ9, MITOCHONDRIAL"/>
    <property type="match status" value="1"/>
</dbReference>
<evidence type="ECO:0000256" key="1">
    <source>
        <dbReference type="ARBA" id="ARBA00004173"/>
    </source>
</evidence>
<dbReference type="GeneID" id="5004578"/>
<dbReference type="Pfam" id="PF08511">
    <property type="entry name" value="COQ9"/>
    <property type="match status" value="1"/>
</dbReference>
<dbReference type="KEGG" id="olu:OSTLU_26441"/>
<comment type="subcellular location">
    <subcellularLocation>
        <location evidence="1 8">Mitochondrion</location>
    </subcellularLocation>
</comment>
<accession>A4S4K5</accession>
<dbReference type="InterPro" id="IPR012762">
    <property type="entry name" value="Ubiq_biosynth_COQ9"/>
</dbReference>
<dbReference type="Gramene" id="ABO98574">
    <property type="protein sequence ID" value="ABO98574"/>
    <property type="gene ID" value="OSTLU_26441"/>
</dbReference>
<proteinExistence type="inferred from homology"/>
<dbReference type="Gene3D" id="1.10.357.10">
    <property type="entry name" value="Tetracycline Repressor, domain 2"/>
    <property type="match status" value="1"/>
</dbReference>
<evidence type="ECO:0000256" key="4">
    <source>
        <dbReference type="ARBA" id="ARBA00022688"/>
    </source>
</evidence>
<dbReference type="InterPro" id="IPR013718">
    <property type="entry name" value="COQ9_C"/>
</dbReference>
<dbReference type="GO" id="GO:0005743">
    <property type="term" value="C:mitochondrial inner membrane"/>
    <property type="evidence" value="ECO:0007669"/>
    <property type="project" value="TreeGrafter"/>
</dbReference>
<evidence type="ECO:0000256" key="7">
    <source>
        <dbReference type="ARBA" id="ARBA00023128"/>
    </source>
</evidence>
<dbReference type="GO" id="GO:0008289">
    <property type="term" value="F:lipid binding"/>
    <property type="evidence" value="ECO:0007669"/>
    <property type="project" value="UniProtKB-UniRule"/>
</dbReference>
<evidence type="ECO:0000256" key="8">
    <source>
        <dbReference type="RuleBase" id="RU366063"/>
    </source>
</evidence>
<dbReference type="AlphaFoldDB" id="A4S4K5"/>
<gene>
    <name evidence="10" type="ORF">OSTLU_26441</name>
</gene>
<organism evidence="10 11">
    <name type="scientific">Ostreococcus lucimarinus (strain CCE9901)</name>
    <dbReference type="NCBI Taxonomy" id="436017"/>
    <lineage>
        <taxon>Eukaryota</taxon>
        <taxon>Viridiplantae</taxon>
        <taxon>Chlorophyta</taxon>
        <taxon>Mamiellophyceae</taxon>
        <taxon>Mamiellales</taxon>
        <taxon>Bathycoccaceae</taxon>
        <taxon>Ostreococcus</taxon>
    </lineage>
</organism>
<dbReference type="OrthoDB" id="619536at2759"/>
<dbReference type="STRING" id="436017.A4S4K5"/>
<evidence type="ECO:0000313" key="10">
    <source>
        <dbReference type="EMBL" id="ABO98574.1"/>
    </source>
</evidence>
<comment type="similarity">
    <text evidence="3 8">Belongs to the COQ9 family.</text>
</comment>
<dbReference type="eggNOG" id="KOG2969">
    <property type="taxonomic scope" value="Eukaryota"/>
</dbReference>
<evidence type="ECO:0000256" key="6">
    <source>
        <dbReference type="ARBA" id="ARBA00023121"/>
    </source>
</evidence>
<dbReference type="GO" id="GO:0006744">
    <property type="term" value="P:ubiquinone biosynthetic process"/>
    <property type="evidence" value="ECO:0007669"/>
    <property type="project" value="UniProtKB-UniRule"/>
</dbReference>
<evidence type="ECO:0000313" key="11">
    <source>
        <dbReference type="Proteomes" id="UP000001568"/>
    </source>
</evidence>
<protein>
    <recommendedName>
        <fullName evidence="8">Ubiquinone biosynthesis protein</fullName>
    </recommendedName>
</protein>
<name>A4S4K5_OSTLU</name>
<dbReference type="UniPathway" id="UPA00232"/>
<sequence>MRAIVRGDAGAGARDSGPGDGLAGELAGYFEECADAAFHAKVVAEGETLRAMKSRERVKWLMRARLEMIESKLDSWPRALAAMATPRYAMTTLRRRAALADFIADAADVDALDVLPDSLDTFRWHAERAAMLALYAATELRLLTDSSKDRRKTWAFLDARVDDIARSRVDVLELKSYIDVFARDADLTTLGASFASKDALAAAFAPVADVFARASRAVFSTPSRDASERDPPRDSPDR</sequence>
<dbReference type="RefSeq" id="XP_001420281.1">
    <property type="nucleotide sequence ID" value="XM_001420244.1"/>
</dbReference>
<keyword evidence="11" id="KW-1185">Reference proteome</keyword>
<keyword evidence="7 8" id="KW-0496">Mitochondrion</keyword>
<dbReference type="HOGENOM" id="CLU_1167533_0_0_1"/>
<keyword evidence="5" id="KW-0809">Transit peptide</keyword>
<dbReference type="NCBIfam" id="TIGR02396">
    <property type="entry name" value="diverge_rpsU"/>
    <property type="match status" value="1"/>
</dbReference>
<evidence type="ECO:0000256" key="5">
    <source>
        <dbReference type="ARBA" id="ARBA00022946"/>
    </source>
</evidence>
<feature type="domain" description="COQ9 C-terminal" evidence="9">
    <location>
        <begin position="90"/>
        <end position="166"/>
    </location>
</feature>